<proteinExistence type="predicted"/>
<dbReference type="InterPro" id="IPR005490">
    <property type="entry name" value="LD_TPept_cat_dom"/>
</dbReference>
<reference evidence="10" key="1">
    <citation type="journal article" date="2019" name="Int. J. Syst. Evol. Microbiol.">
        <title>The Global Catalogue of Microorganisms (GCM) 10K type strain sequencing project: providing services to taxonomists for standard genome sequencing and annotation.</title>
        <authorList>
            <consortium name="The Broad Institute Genomics Platform"/>
            <consortium name="The Broad Institute Genome Sequencing Center for Infectious Disease"/>
            <person name="Wu L."/>
            <person name="Ma J."/>
        </authorList>
    </citation>
    <scope>NUCLEOTIDE SEQUENCE [LARGE SCALE GENOMIC DNA]</scope>
    <source>
        <strain evidence="10">JCM 18304</strain>
    </source>
</reference>
<accession>A0ABP9S2M6</accession>
<dbReference type="Pfam" id="PF03734">
    <property type="entry name" value="YkuD"/>
    <property type="match status" value="1"/>
</dbReference>
<keyword evidence="4 7" id="KW-0573">Peptidoglycan synthesis</keyword>
<organism evidence="9 10">
    <name type="scientific">Rugosimonospora acidiphila</name>
    <dbReference type="NCBI Taxonomy" id="556531"/>
    <lineage>
        <taxon>Bacteria</taxon>
        <taxon>Bacillati</taxon>
        <taxon>Actinomycetota</taxon>
        <taxon>Actinomycetes</taxon>
        <taxon>Micromonosporales</taxon>
        <taxon>Micromonosporaceae</taxon>
        <taxon>Rugosimonospora</taxon>
    </lineage>
</organism>
<dbReference type="InterPro" id="IPR041280">
    <property type="entry name" value="Big_10"/>
</dbReference>
<evidence type="ECO:0000256" key="6">
    <source>
        <dbReference type="ARBA" id="ARBA00023316"/>
    </source>
</evidence>
<dbReference type="EMBL" id="BAABJQ010000013">
    <property type="protein sequence ID" value="GAA5190088.1"/>
    <property type="molecule type" value="Genomic_DNA"/>
</dbReference>
<gene>
    <name evidence="9" type="ORF">GCM10023322_44360</name>
</gene>
<keyword evidence="5" id="KW-0012">Acyltransferase</keyword>
<keyword evidence="2" id="KW-0808">Transferase</keyword>
<dbReference type="InterPro" id="IPR050979">
    <property type="entry name" value="LD-transpeptidase"/>
</dbReference>
<dbReference type="CDD" id="cd16913">
    <property type="entry name" value="YkuD_like"/>
    <property type="match status" value="1"/>
</dbReference>
<dbReference type="PANTHER" id="PTHR30582">
    <property type="entry name" value="L,D-TRANSPEPTIDASE"/>
    <property type="match status" value="1"/>
</dbReference>
<evidence type="ECO:0000256" key="2">
    <source>
        <dbReference type="ARBA" id="ARBA00022679"/>
    </source>
</evidence>
<keyword evidence="3 7" id="KW-0133">Cell shape</keyword>
<keyword evidence="6 7" id="KW-0961">Cell wall biogenesis/degradation</keyword>
<dbReference type="Gene3D" id="2.60.40.3710">
    <property type="match status" value="1"/>
</dbReference>
<dbReference type="Proteomes" id="UP001501570">
    <property type="component" value="Unassembled WGS sequence"/>
</dbReference>
<evidence type="ECO:0000313" key="10">
    <source>
        <dbReference type="Proteomes" id="UP001501570"/>
    </source>
</evidence>
<feature type="active site" description="Proton donor/acceptor" evidence="7">
    <location>
        <position position="183"/>
    </location>
</feature>
<comment type="caution">
    <text evidence="9">The sequence shown here is derived from an EMBL/GenBank/DDBJ whole genome shotgun (WGS) entry which is preliminary data.</text>
</comment>
<dbReference type="InterPro" id="IPR038063">
    <property type="entry name" value="Transpep_catalytic_dom"/>
</dbReference>
<evidence type="ECO:0000256" key="5">
    <source>
        <dbReference type="ARBA" id="ARBA00023315"/>
    </source>
</evidence>
<protein>
    <recommendedName>
        <fullName evidence="8">L,D-TPase catalytic domain-containing protein</fullName>
    </recommendedName>
</protein>
<comment type="pathway">
    <text evidence="1 7">Cell wall biogenesis; peptidoglycan biosynthesis.</text>
</comment>
<evidence type="ECO:0000313" key="9">
    <source>
        <dbReference type="EMBL" id="GAA5190088.1"/>
    </source>
</evidence>
<keyword evidence="10" id="KW-1185">Reference proteome</keyword>
<dbReference type="PANTHER" id="PTHR30582:SF2">
    <property type="entry name" value="L,D-TRANSPEPTIDASE YCIB-RELATED"/>
    <property type="match status" value="1"/>
</dbReference>
<evidence type="ECO:0000256" key="7">
    <source>
        <dbReference type="PROSITE-ProRule" id="PRU01373"/>
    </source>
</evidence>
<evidence type="ECO:0000256" key="1">
    <source>
        <dbReference type="ARBA" id="ARBA00004752"/>
    </source>
</evidence>
<dbReference type="Gene3D" id="2.40.440.10">
    <property type="entry name" value="L,D-transpeptidase catalytic domain-like"/>
    <property type="match status" value="1"/>
</dbReference>
<sequence>MHVSLLNSDGDVRGVGMPLIAFFNVKPTDVKKFNEVTKVTVNGAPAQGNWYFEETAHAGAALEAHWRPQTYWPAHAQIHMDLPVKGLSAGEGLVFDDSLTLDMSTGVAYVGNIDANALTMTVTADGAQFGTFPVSLGAANTPTSSGIKVIMEKGLDIPMSGPGYYDPHVQYTQRLTYGGEYLHSAPWNVGNIGHRSTSNGCTNLLPDDAKKLYNTFQIGDVFNYPNANGPAMTMGAGYGDWNVPWTQWQTGGALPIA</sequence>
<dbReference type="PROSITE" id="PS52029">
    <property type="entry name" value="LD_TPASE"/>
    <property type="match status" value="1"/>
</dbReference>
<dbReference type="SUPFAM" id="SSF141523">
    <property type="entry name" value="L,D-transpeptidase catalytic domain-like"/>
    <property type="match status" value="1"/>
</dbReference>
<name>A0ABP9S2M6_9ACTN</name>
<dbReference type="Pfam" id="PF17964">
    <property type="entry name" value="Big_10"/>
    <property type="match status" value="1"/>
</dbReference>
<feature type="active site" description="Nucleophile" evidence="7">
    <location>
        <position position="201"/>
    </location>
</feature>
<evidence type="ECO:0000259" key="8">
    <source>
        <dbReference type="PROSITE" id="PS52029"/>
    </source>
</evidence>
<evidence type="ECO:0000256" key="4">
    <source>
        <dbReference type="ARBA" id="ARBA00022984"/>
    </source>
</evidence>
<evidence type="ECO:0000256" key="3">
    <source>
        <dbReference type="ARBA" id="ARBA00022960"/>
    </source>
</evidence>
<feature type="domain" description="L,D-TPase catalytic" evidence="8">
    <location>
        <begin position="109"/>
        <end position="225"/>
    </location>
</feature>